<evidence type="ECO:0000256" key="2">
    <source>
        <dbReference type="ARBA" id="ARBA00022574"/>
    </source>
</evidence>
<dbReference type="Gene3D" id="2.130.10.10">
    <property type="entry name" value="YVTN repeat-like/Quinoprotein amine dehydrogenase"/>
    <property type="match status" value="1"/>
</dbReference>
<dbReference type="Pfam" id="PF00400">
    <property type="entry name" value="WD40"/>
    <property type="match status" value="2"/>
</dbReference>
<accession>A0AAD6M4Z0</accession>
<evidence type="ECO:0000256" key="7">
    <source>
        <dbReference type="ARBA" id="ARBA00047551"/>
    </source>
</evidence>
<dbReference type="EMBL" id="JAQIZT010000012">
    <property type="protein sequence ID" value="KAJ6977567.1"/>
    <property type="molecule type" value="Genomic_DNA"/>
</dbReference>
<dbReference type="SUPFAM" id="SSF50978">
    <property type="entry name" value="WD40 repeat-like"/>
    <property type="match status" value="1"/>
</dbReference>
<gene>
    <name evidence="9" type="ORF">NC653_029462</name>
</gene>
<dbReference type="EC" id="3.1.1.97" evidence="6"/>
<evidence type="ECO:0000256" key="5">
    <source>
        <dbReference type="ARBA" id="ARBA00038092"/>
    </source>
</evidence>
<name>A0AAD6M4Z0_9ROSI</name>
<comment type="caution">
    <text evidence="9">The sequence shown here is derived from an EMBL/GenBank/DDBJ whole genome shotgun (WGS) entry which is preliminary data.</text>
</comment>
<dbReference type="GO" id="GO:0061685">
    <property type="term" value="F:diphthine methylesterase activity"/>
    <property type="evidence" value="ECO:0007669"/>
    <property type="project" value="UniProtKB-EC"/>
</dbReference>
<comment type="pathway">
    <text evidence="1">Protein modification; peptidyl-diphthamide biosynthesis.</text>
</comment>
<organism evidence="9 10">
    <name type="scientific">Populus alba x Populus x berolinensis</name>
    <dbReference type="NCBI Taxonomy" id="444605"/>
    <lineage>
        <taxon>Eukaryota</taxon>
        <taxon>Viridiplantae</taxon>
        <taxon>Streptophyta</taxon>
        <taxon>Embryophyta</taxon>
        <taxon>Tracheophyta</taxon>
        <taxon>Spermatophyta</taxon>
        <taxon>Magnoliopsida</taxon>
        <taxon>eudicotyledons</taxon>
        <taxon>Gunneridae</taxon>
        <taxon>Pentapetalae</taxon>
        <taxon>rosids</taxon>
        <taxon>fabids</taxon>
        <taxon>Malpighiales</taxon>
        <taxon>Salicaceae</taxon>
        <taxon>Saliceae</taxon>
        <taxon>Populus</taxon>
    </lineage>
</organism>
<dbReference type="Proteomes" id="UP001164929">
    <property type="component" value="Chromosome 12"/>
</dbReference>
<evidence type="ECO:0000256" key="8">
    <source>
        <dbReference type="PROSITE-ProRule" id="PRU00221"/>
    </source>
</evidence>
<evidence type="ECO:0000256" key="6">
    <source>
        <dbReference type="ARBA" id="ARBA00039131"/>
    </source>
</evidence>
<dbReference type="PANTHER" id="PTHR46042:SF1">
    <property type="entry name" value="DIPHTHINE METHYLTRANSFERASE"/>
    <property type="match status" value="1"/>
</dbReference>
<dbReference type="GO" id="GO:0005737">
    <property type="term" value="C:cytoplasm"/>
    <property type="evidence" value="ECO:0007669"/>
    <property type="project" value="TreeGrafter"/>
</dbReference>
<sequence>MGGIQKGKGNPSATSMSAGLSDSSVSIISFSESQEAHEFELWAASFDIHQPQLVYTGSDDCKFSCWDLRDDPSNLVFQNYKIHKMDICCIAKNPSDPNFLLTRSYDEYLRLWDVRSISKPVNETLVCLGRGVWRVKHHPYVPGVVLAACMHNGLAIVKIDEEKGELMEIYA</sequence>
<dbReference type="PANTHER" id="PTHR46042">
    <property type="entry name" value="DIPHTHINE METHYLTRANSFERASE"/>
    <property type="match status" value="1"/>
</dbReference>
<evidence type="ECO:0000256" key="4">
    <source>
        <dbReference type="ARBA" id="ARBA00022801"/>
    </source>
</evidence>
<dbReference type="SMART" id="SM00320">
    <property type="entry name" value="WD40"/>
    <property type="match status" value="2"/>
</dbReference>
<protein>
    <recommendedName>
        <fullName evidence="6">methylated diphthine methylhydrolase</fullName>
        <ecNumber evidence="6">3.1.1.97</ecNumber>
    </recommendedName>
</protein>
<dbReference type="PROSITE" id="PS50082">
    <property type="entry name" value="WD_REPEATS_2"/>
    <property type="match status" value="1"/>
</dbReference>
<dbReference type="InterPro" id="IPR052415">
    <property type="entry name" value="Diphthine_MTase"/>
</dbReference>
<keyword evidence="4" id="KW-0378">Hydrolase</keyword>
<keyword evidence="10" id="KW-1185">Reference proteome</keyword>
<feature type="repeat" description="WD" evidence="8">
    <location>
        <begin position="80"/>
        <end position="116"/>
    </location>
</feature>
<dbReference type="InterPro" id="IPR036322">
    <property type="entry name" value="WD40_repeat_dom_sf"/>
</dbReference>
<keyword evidence="3" id="KW-0677">Repeat</keyword>
<reference evidence="9" key="1">
    <citation type="journal article" date="2023" name="Mol. Ecol. Resour.">
        <title>Chromosome-level genome assembly of a triploid poplar Populus alba 'Berolinensis'.</title>
        <authorList>
            <person name="Chen S."/>
            <person name="Yu Y."/>
            <person name="Wang X."/>
            <person name="Wang S."/>
            <person name="Zhang T."/>
            <person name="Zhou Y."/>
            <person name="He R."/>
            <person name="Meng N."/>
            <person name="Wang Y."/>
            <person name="Liu W."/>
            <person name="Liu Z."/>
            <person name="Liu J."/>
            <person name="Guo Q."/>
            <person name="Huang H."/>
            <person name="Sederoff R.R."/>
            <person name="Wang G."/>
            <person name="Qu G."/>
            <person name="Chen S."/>
        </authorList>
    </citation>
    <scope>NUCLEOTIDE SEQUENCE</scope>
    <source>
        <strain evidence="9">SC-2020</strain>
    </source>
</reference>
<dbReference type="GO" id="GO:0017183">
    <property type="term" value="P:protein histidyl modification to diphthamide"/>
    <property type="evidence" value="ECO:0007669"/>
    <property type="project" value="TreeGrafter"/>
</dbReference>
<dbReference type="InterPro" id="IPR015943">
    <property type="entry name" value="WD40/YVTN_repeat-like_dom_sf"/>
</dbReference>
<comment type="catalytic activity">
    <reaction evidence="7">
        <text>diphthine methyl ester-[translation elongation factor 2] + H2O = diphthine-[translation elongation factor 2] + methanol + H(+)</text>
        <dbReference type="Rhea" id="RHEA:42656"/>
        <dbReference type="Rhea" id="RHEA-COMP:10172"/>
        <dbReference type="Rhea" id="RHEA-COMP:10173"/>
        <dbReference type="ChEBI" id="CHEBI:15377"/>
        <dbReference type="ChEBI" id="CHEBI:15378"/>
        <dbReference type="ChEBI" id="CHEBI:17790"/>
        <dbReference type="ChEBI" id="CHEBI:79005"/>
        <dbReference type="ChEBI" id="CHEBI:82696"/>
        <dbReference type="EC" id="3.1.1.97"/>
    </reaction>
</comment>
<dbReference type="AlphaFoldDB" id="A0AAD6M4Z0"/>
<evidence type="ECO:0000256" key="1">
    <source>
        <dbReference type="ARBA" id="ARBA00005156"/>
    </source>
</evidence>
<dbReference type="InterPro" id="IPR001680">
    <property type="entry name" value="WD40_rpt"/>
</dbReference>
<evidence type="ECO:0000313" key="10">
    <source>
        <dbReference type="Proteomes" id="UP001164929"/>
    </source>
</evidence>
<evidence type="ECO:0000313" key="9">
    <source>
        <dbReference type="EMBL" id="KAJ6977567.1"/>
    </source>
</evidence>
<proteinExistence type="inferred from homology"/>
<comment type="similarity">
    <text evidence="5">Belongs to the DPH7 family.</text>
</comment>
<keyword evidence="2 8" id="KW-0853">WD repeat</keyword>
<evidence type="ECO:0000256" key="3">
    <source>
        <dbReference type="ARBA" id="ARBA00022737"/>
    </source>
</evidence>